<dbReference type="EMBL" id="PFIH01000019">
    <property type="protein sequence ID" value="PIX28218.1"/>
    <property type="molecule type" value="Genomic_DNA"/>
</dbReference>
<accession>A0A2H9M2D6</accession>
<evidence type="ECO:0000313" key="7">
    <source>
        <dbReference type="EMBL" id="PIY99872.1"/>
    </source>
</evidence>
<dbReference type="EMBL" id="PFSX01000014">
    <property type="protein sequence ID" value="PJC01648.1"/>
    <property type="molecule type" value="Genomic_DNA"/>
</dbReference>
<dbReference type="Proteomes" id="UP000230477">
    <property type="component" value="Unassembled WGS sequence"/>
</dbReference>
<dbReference type="Proteomes" id="UP000231449">
    <property type="component" value="Unassembled WGS sequence"/>
</dbReference>
<dbReference type="EMBL" id="PFMG01000025">
    <property type="protein sequence ID" value="PIY99872.1"/>
    <property type="molecule type" value="Genomic_DNA"/>
</dbReference>
<name>A0A2G9LIV2_HUBC1</name>
<reference evidence="10 11" key="1">
    <citation type="submission" date="2017-09" db="EMBL/GenBank/DDBJ databases">
        <title>Depth-based differentiation of microbial function through sediment-hosted aquifers and enrichment of novel symbionts in the deep terrestrial subsurface.</title>
        <authorList>
            <person name="Probst A.J."/>
            <person name="Ladd B."/>
            <person name="Jarett J.K."/>
            <person name="Geller-Mcgrath D.E."/>
            <person name="Sieber C.M.K."/>
            <person name="Emerson J.B."/>
            <person name="Anantharaman K."/>
            <person name="Thomas B.C."/>
            <person name="Malmstrom R."/>
            <person name="Stieglmeier M."/>
            <person name="Klingl A."/>
            <person name="Woyke T."/>
            <person name="Ryan C.M."/>
            <person name="Banfield J.F."/>
        </authorList>
    </citation>
    <scope>NUCLEOTIDE SEQUENCE [LARGE SCALE GENOMIC DNA]</scope>
</reference>
<accession>A0A2H9RE39</accession>
<sequence>MSLKIFKDLIKLTAHIKNKKLRAQVVNILKNPQNNNYPNEPVSLEDCPGGPWHHTYRGGLVDHLFTVTTLSLEIAITLKEIYNEDINIDYLVASCLLHDIMKIYDYAYIKGKNKVIVIDNTIRHAEFGEQFLLQKKIPLLICKIVGQHIPWRGEDVIDMTFELRILLASDKIDSNALFRNTLLFDNYIISSIDF</sequence>
<dbReference type="Proteomes" id="UP000228874">
    <property type="component" value="Unassembled WGS sequence"/>
</dbReference>
<dbReference type="Proteomes" id="UP000230713">
    <property type="component" value="Unassembled WGS sequence"/>
</dbReference>
<dbReference type="Proteomes" id="UP000228888">
    <property type="component" value="Unassembled WGS sequence"/>
</dbReference>
<evidence type="ECO:0000313" key="2">
    <source>
        <dbReference type="EMBL" id="PIN66444.1"/>
    </source>
</evidence>
<evidence type="ECO:0000259" key="1">
    <source>
        <dbReference type="Pfam" id="PF01966"/>
    </source>
</evidence>
<comment type="caution">
    <text evidence="2">The sequence shown here is derived from an EMBL/GenBank/DDBJ whole genome shotgun (WGS) entry which is preliminary data.</text>
</comment>
<feature type="domain" description="HD" evidence="1">
    <location>
        <begin position="61"/>
        <end position="173"/>
    </location>
</feature>
<dbReference type="EMBL" id="PFUW01000028">
    <property type="protein sequence ID" value="PJB03842.1"/>
    <property type="molecule type" value="Genomic_DNA"/>
</dbReference>
<dbReference type="Gene3D" id="1.10.3210.10">
    <property type="entry name" value="Hypothetical protein af1432"/>
    <property type="match status" value="1"/>
</dbReference>
<dbReference type="CDD" id="cd00077">
    <property type="entry name" value="HDc"/>
    <property type="match status" value="1"/>
</dbReference>
<evidence type="ECO:0000313" key="9">
    <source>
        <dbReference type="EMBL" id="PJC01648.1"/>
    </source>
</evidence>
<evidence type="ECO:0000313" key="4">
    <source>
        <dbReference type="EMBL" id="PIV46586.1"/>
    </source>
</evidence>
<gene>
    <name evidence="9" type="ORF">CO072_00485</name>
    <name evidence="8" type="ORF">CO124_01690</name>
    <name evidence="4" type="ORF">COS22_00425</name>
    <name evidence="3" type="ORF">COS45_01320</name>
    <name evidence="5" type="ORF">COW47_02030</name>
    <name evidence="2" type="ORF">COW69_02170</name>
    <name evidence="7" type="ORF">COY63_01105</name>
    <name evidence="6" type="ORF">COZ66_00505</name>
</gene>
<evidence type="ECO:0000313" key="3">
    <source>
        <dbReference type="EMBL" id="PIV13714.1"/>
    </source>
</evidence>
<dbReference type="EMBL" id="PEUT01000034">
    <property type="protein sequence ID" value="PIV13714.1"/>
    <property type="molecule type" value="Genomic_DNA"/>
</dbReference>
<accession>A0A2H9M8F2</accession>
<accession>A0A2H9QS24</accession>
<dbReference type="Proteomes" id="UP000228989">
    <property type="component" value="Unassembled WGS sequence"/>
</dbReference>
<dbReference type="NCBIfam" id="TIGR00277">
    <property type="entry name" value="HDIG"/>
    <property type="match status" value="1"/>
</dbReference>
<dbReference type="Proteomes" id="UP000229789">
    <property type="component" value="Unassembled WGS sequence"/>
</dbReference>
<protein>
    <recommendedName>
        <fullName evidence="1">HD domain-containing protein</fullName>
    </recommendedName>
</protein>
<dbReference type="Pfam" id="PF01966">
    <property type="entry name" value="HD"/>
    <property type="match status" value="1"/>
</dbReference>
<proteinExistence type="predicted"/>
<dbReference type="InterPro" id="IPR006675">
    <property type="entry name" value="HDIG_dom"/>
</dbReference>
<evidence type="ECO:0000313" key="6">
    <source>
        <dbReference type="EMBL" id="PIX28218.1"/>
    </source>
</evidence>
<dbReference type="EMBL" id="PETW01000009">
    <property type="protein sequence ID" value="PIV46586.1"/>
    <property type="molecule type" value="Genomic_DNA"/>
</dbReference>
<dbReference type="SUPFAM" id="SSF109604">
    <property type="entry name" value="HD-domain/PDEase-like"/>
    <property type="match status" value="1"/>
</dbReference>
<reference evidence="2 12" key="2">
    <citation type="submission" date="2017-09" db="EMBL/GenBank/DDBJ databases">
        <title>Depth-based differentiation of microbial function through sediment-hosted aquifers and enrichment of novel symbionts in the deep terrestrial subsurface.</title>
        <authorList>
            <person name="Probst A.J."/>
            <person name="Ladd B."/>
            <person name="Jarett J.K."/>
            <person name="Geller-Mcgrath D.E."/>
            <person name="Sieber C.M."/>
            <person name="Emerson J.B."/>
            <person name="Anantharaman K."/>
            <person name="Thomas B.C."/>
            <person name="Malmstrom R."/>
            <person name="Stieglmeier M."/>
            <person name="Klingl A."/>
            <person name="Woyke T."/>
            <person name="Ryan C.M."/>
            <person name="Banfield J.F."/>
        </authorList>
    </citation>
    <scope>NUCLEOTIDE SEQUENCE [LARGE SCALE GENOMIC DNA]</scope>
    <source>
        <strain evidence="4">CG02_land_8_20_14_3_00_31_209</strain>
        <strain evidence="3">CG03_land_8_20_14_0_80_31_114</strain>
        <strain evidence="5">CG17_big_fil_post_rev_8_21_14_2_50_31_73</strain>
        <strain evidence="2">CG18_big_fil_WC_8_21_14_2_50_31_19</strain>
        <strain evidence="7">CG_4_10_14_0_8_um_filter_31_133</strain>
        <strain evidence="6">CG_4_8_14_3_um_filter</strain>
        <strain evidence="9">CG_4_9_14_0_8_um_filter_31_21</strain>
        <strain evidence="8">CG_4_9_14_3_um_filter_31_125</strain>
    </source>
</reference>
<dbReference type="EMBL" id="PCUF01000035">
    <property type="protein sequence ID" value="PIN66444.1"/>
    <property type="molecule type" value="Genomic_DNA"/>
</dbReference>
<dbReference type="EMBL" id="PFFF01000042">
    <property type="protein sequence ID" value="PIV89587.1"/>
    <property type="molecule type" value="Genomic_DNA"/>
</dbReference>
<accession>A0A2H9P8N6</accession>
<dbReference type="InterPro" id="IPR006674">
    <property type="entry name" value="HD_domain"/>
</dbReference>
<evidence type="ECO:0000313" key="5">
    <source>
        <dbReference type="EMBL" id="PIV89587.1"/>
    </source>
</evidence>
<evidence type="ECO:0000313" key="12">
    <source>
        <dbReference type="Proteomes" id="UP000229789"/>
    </source>
</evidence>
<accession>A0A2G9LIV2</accession>
<accession>A0A2H9N2T7</accession>
<dbReference type="Proteomes" id="UP000231232">
    <property type="component" value="Unassembled WGS sequence"/>
</dbReference>
<accession>A0A2H9MM41</accession>
<organism evidence="2 12">
    <name type="scientific">Huberarchaeum crystalense</name>
    <dbReference type="NCBI Taxonomy" id="2014257"/>
    <lineage>
        <taxon>Archaea</taxon>
        <taxon>Candidatus Huberarchaeota</taxon>
        <taxon>Candidatus Huberarchaeia</taxon>
        <taxon>Candidatus Huberarchaeales</taxon>
        <taxon>Candidatus Huberarchaeaceae</taxon>
        <taxon>Candidatus Huberarchaeum</taxon>
    </lineage>
</organism>
<dbReference type="AlphaFoldDB" id="A0A2G9LIV2"/>
<evidence type="ECO:0000313" key="10">
    <source>
        <dbReference type="Proteomes" id="UP000228874"/>
    </source>
</evidence>
<evidence type="ECO:0000313" key="11">
    <source>
        <dbReference type="Proteomes" id="UP000228888"/>
    </source>
</evidence>
<dbReference type="InterPro" id="IPR003607">
    <property type="entry name" value="HD/PDEase_dom"/>
</dbReference>
<evidence type="ECO:0000313" key="8">
    <source>
        <dbReference type="EMBL" id="PJB03842.1"/>
    </source>
</evidence>